<feature type="region of interest" description="Disordered" evidence="1">
    <location>
        <begin position="104"/>
        <end position="134"/>
    </location>
</feature>
<dbReference type="EMBL" id="JAZGQL010000006">
    <property type="protein sequence ID" value="MEE6307160.1"/>
    <property type="molecule type" value="Genomic_DNA"/>
</dbReference>
<dbReference type="RefSeq" id="WP_331207480.1">
    <property type="nucleotide sequence ID" value="NZ_JAZGQL010000006.1"/>
</dbReference>
<dbReference type="Gene3D" id="1.10.10.10">
    <property type="entry name" value="Winged helix-like DNA-binding domain superfamily/Winged helix DNA-binding domain"/>
    <property type="match status" value="1"/>
</dbReference>
<evidence type="ECO:0000313" key="3">
    <source>
        <dbReference type="EMBL" id="MEE6307160.1"/>
    </source>
</evidence>
<dbReference type="Pfam" id="PF03551">
    <property type="entry name" value="PadR"/>
    <property type="match status" value="1"/>
</dbReference>
<name>A0ABU7SB50_9ACTN</name>
<dbReference type="InterPro" id="IPR052509">
    <property type="entry name" value="Metal_resp_DNA-bind_regulator"/>
</dbReference>
<dbReference type="InterPro" id="IPR036388">
    <property type="entry name" value="WH-like_DNA-bd_sf"/>
</dbReference>
<feature type="compositionally biased region" description="Low complexity" evidence="1">
    <location>
        <begin position="114"/>
        <end position="134"/>
    </location>
</feature>
<proteinExistence type="predicted"/>
<keyword evidence="4" id="KW-1185">Reference proteome</keyword>
<gene>
    <name evidence="3" type="ORF">V1634_10025</name>
</gene>
<dbReference type="Proteomes" id="UP001339911">
    <property type="component" value="Unassembled WGS sequence"/>
</dbReference>
<sequence>MSTPVPLREPTFLILTALAREPMHGYGIVTEVAALSDGRLALRPGTLYGALDRLSDEGLVEPDREEVVGGRLRRYYRLTDSGTAALTAETERLRRNVEAASQRLRVRSARGSEGSAIRPAPAARPAVRLAGGPA</sequence>
<dbReference type="InterPro" id="IPR036390">
    <property type="entry name" value="WH_DNA-bd_sf"/>
</dbReference>
<protein>
    <submittedName>
        <fullName evidence="3">Helix-turn-helix transcriptional regulator</fullName>
    </submittedName>
</protein>
<evidence type="ECO:0000313" key="4">
    <source>
        <dbReference type="Proteomes" id="UP001339911"/>
    </source>
</evidence>
<dbReference type="SUPFAM" id="SSF46785">
    <property type="entry name" value="Winged helix' DNA-binding domain"/>
    <property type="match status" value="1"/>
</dbReference>
<dbReference type="InterPro" id="IPR005149">
    <property type="entry name" value="Tscrpt_reg_PadR_N"/>
</dbReference>
<dbReference type="PANTHER" id="PTHR33169">
    <property type="entry name" value="PADR-FAMILY TRANSCRIPTIONAL REGULATOR"/>
    <property type="match status" value="1"/>
</dbReference>
<comment type="caution">
    <text evidence="3">The sequence shown here is derived from an EMBL/GenBank/DDBJ whole genome shotgun (WGS) entry which is preliminary data.</text>
</comment>
<evidence type="ECO:0000256" key="1">
    <source>
        <dbReference type="SAM" id="MobiDB-lite"/>
    </source>
</evidence>
<evidence type="ECO:0000259" key="2">
    <source>
        <dbReference type="Pfam" id="PF03551"/>
    </source>
</evidence>
<reference evidence="3 4" key="1">
    <citation type="submission" date="2024-01" db="EMBL/GenBank/DDBJ databases">
        <title>Genome insights into Plantactinospora veratri sp. nov.</title>
        <authorList>
            <person name="Wang L."/>
        </authorList>
    </citation>
    <scope>NUCLEOTIDE SEQUENCE [LARGE SCALE GENOMIC DNA]</scope>
    <source>
        <strain evidence="3 4">NEAU-FHS4</strain>
    </source>
</reference>
<organism evidence="3 4">
    <name type="scientific">Plantactinospora veratri</name>
    <dbReference type="NCBI Taxonomy" id="1436122"/>
    <lineage>
        <taxon>Bacteria</taxon>
        <taxon>Bacillati</taxon>
        <taxon>Actinomycetota</taxon>
        <taxon>Actinomycetes</taxon>
        <taxon>Micromonosporales</taxon>
        <taxon>Micromonosporaceae</taxon>
        <taxon>Plantactinospora</taxon>
    </lineage>
</organism>
<accession>A0ABU7SB50</accession>
<dbReference type="PANTHER" id="PTHR33169:SF13">
    <property type="entry name" value="PADR-FAMILY TRANSCRIPTIONAL REGULATOR"/>
    <property type="match status" value="1"/>
</dbReference>
<feature type="domain" description="Transcription regulator PadR N-terminal" evidence="2">
    <location>
        <begin position="14"/>
        <end position="87"/>
    </location>
</feature>